<feature type="domain" description="Integrase catalytic" evidence="1">
    <location>
        <begin position="123"/>
        <end position="285"/>
    </location>
</feature>
<dbReference type="EMBL" id="FNBD01000031">
    <property type="protein sequence ID" value="SDF57068.1"/>
    <property type="molecule type" value="Genomic_DNA"/>
</dbReference>
<dbReference type="SUPFAM" id="SSF53098">
    <property type="entry name" value="Ribonuclease H-like"/>
    <property type="match status" value="1"/>
</dbReference>
<dbReference type="Pfam" id="PF00665">
    <property type="entry name" value="rve"/>
    <property type="match status" value="1"/>
</dbReference>
<dbReference type="NCBIfam" id="NF033516">
    <property type="entry name" value="transpos_IS3"/>
    <property type="match status" value="1"/>
</dbReference>
<dbReference type="PANTHER" id="PTHR46889">
    <property type="entry name" value="TRANSPOSASE INSF FOR INSERTION SEQUENCE IS3B-RELATED"/>
    <property type="match status" value="1"/>
</dbReference>
<dbReference type="InterPro" id="IPR012337">
    <property type="entry name" value="RNaseH-like_sf"/>
</dbReference>
<accession>A0A1G7M5M5</accession>
<dbReference type="InterPro" id="IPR048020">
    <property type="entry name" value="Transpos_IS3"/>
</dbReference>
<dbReference type="RefSeq" id="WP_074539612.1">
    <property type="nucleotide sequence ID" value="NZ_FNBD01000031.1"/>
</dbReference>
<evidence type="ECO:0000313" key="3">
    <source>
        <dbReference type="Proteomes" id="UP000182114"/>
    </source>
</evidence>
<dbReference type="Pfam" id="PF13333">
    <property type="entry name" value="rve_2"/>
    <property type="match status" value="1"/>
</dbReference>
<dbReference type="Gene3D" id="3.30.420.10">
    <property type="entry name" value="Ribonuclease H-like superfamily/Ribonuclease H"/>
    <property type="match status" value="1"/>
</dbReference>
<sequence>MKVAPINRNERLYSIGTICNAFDMKRDAYYKFQKRFVIKKQIEQDVLELVRKSRRTLPREGTRKLMRSLKGEFHKYHLKVGRDQLFRILRENRLLVRRKKYSSRTTNSYHRFYKYGNSIKDLKINRPNQVWASDITYIRTIKGFCYLALITDMYSRKIVGYDLSDSLELKGCVRALNKAIYNAKNIEHLIHHSDRGIQYCSNVYTQILKRKKIKISMTEQNHCYENALAERVNGILKDEFYLDQTFTSVVQAKKAAKNAIKLYNSKRLHLSLDYKTPNYVHQYAA</sequence>
<dbReference type="PANTHER" id="PTHR46889:SF5">
    <property type="entry name" value="INTEGRASE PROTEIN"/>
    <property type="match status" value="1"/>
</dbReference>
<proteinExistence type="predicted"/>
<evidence type="ECO:0000313" key="2">
    <source>
        <dbReference type="EMBL" id="SDF57068.1"/>
    </source>
</evidence>
<keyword evidence="3" id="KW-1185">Reference proteome</keyword>
<gene>
    <name evidence="2" type="ORF">SAMN04487992_1312</name>
</gene>
<dbReference type="eggNOG" id="COG2801">
    <property type="taxonomic scope" value="Bacteria"/>
</dbReference>
<evidence type="ECO:0000259" key="1">
    <source>
        <dbReference type="PROSITE" id="PS50994"/>
    </source>
</evidence>
<name>A0A1G7M5M5_9FLAO</name>
<dbReference type="Proteomes" id="UP000182114">
    <property type="component" value="Unassembled WGS sequence"/>
</dbReference>
<reference evidence="3" key="1">
    <citation type="submission" date="2016-10" db="EMBL/GenBank/DDBJ databases">
        <authorList>
            <person name="Varghese N."/>
            <person name="Submissions S."/>
        </authorList>
    </citation>
    <scope>NUCLEOTIDE SEQUENCE [LARGE SCALE GENOMIC DNA]</scope>
    <source>
        <strain evidence="3">DSM 24729</strain>
    </source>
</reference>
<dbReference type="AlphaFoldDB" id="A0A1G7M5M5"/>
<dbReference type="InterPro" id="IPR001584">
    <property type="entry name" value="Integrase_cat-core"/>
</dbReference>
<dbReference type="GO" id="GO:0015074">
    <property type="term" value="P:DNA integration"/>
    <property type="evidence" value="ECO:0007669"/>
    <property type="project" value="InterPro"/>
</dbReference>
<dbReference type="GO" id="GO:0003676">
    <property type="term" value="F:nucleic acid binding"/>
    <property type="evidence" value="ECO:0007669"/>
    <property type="project" value="InterPro"/>
</dbReference>
<dbReference type="InterPro" id="IPR036397">
    <property type="entry name" value="RNaseH_sf"/>
</dbReference>
<dbReference type="InterPro" id="IPR050900">
    <property type="entry name" value="Transposase_IS3/IS150/IS904"/>
</dbReference>
<dbReference type="PROSITE" id="PS50994">
    <property type="entry name" value="INTEGRASE"/>
    <property type="match status" value="1"/>
</dbReference>
<protein>
    <submittedName>
        <fullName evidence="2">Transposase InsO and inactivated derivatives</fullName>
    </submittedName>
</protein>
<organism evidence="2 3">
    <name type="scientific">Cellulophaga baltica</name>
    <dbReference type="NCBI Taxonomy" id="76594"/>
    <lineage>
        <taxon>Bacteria</taxon>
        <taxon>Pseudomonadati</taxon>
        <taxon>Bacteroidota</taxon>
        <taxon>Flavobacteriia</taxon>
        <taxon>Flavobacteriales</taxon>
        <taxon>Flavobacteriaceae</taxon>
        <taxon>Cellulophaga</taxon>
    </lineage>
</organism>